<accession>A0A976FNX3</accession>
<feature type="compositionally biased region" description="Polar residues" evidence="1">
    <location>
        <begin position="131"/>
        <end position="140"/>
    </location>
</feature>
<dbReference type="EMBL" id="SHOA02000008">
    <property type="protein sequence ID" value="TDH69904.1"/>
    <property type="molecule type" value="Genomic_DNA"/>
</dbReference>
<reference evidence="2 4" key="1">
    <citation type="journal article" date="2021" name="Genome Biol.">
        <title>AFLAP: assembly-free linkage analysis pipeline using k-mers from genome sequencing data.</title>
        <authorList>
            <person name="Fletcher K."/>
            <person name="Zhang L."/>
            <person name="Gil J."/>
            <person name="Han R."/>
            <person name="Cavanaugh K."/>
            <person name="Michelmore R."/>
        </authorList>
    </citation>
    <scope>NUCLEOTIDE SEQUENCE [LARGE SCALE GENOMIC DNA]</scope>
    <source>
        <strain evidence="2 4">SF5</strain>
    </source>
</reference>
<dbReference type="GO" id="GO:0016755">
    <property type="term" value="F:aminoacyltransferase activity"/>
    <property type="evidence" value="ECO:0007669"/>
    <property type="project" value="InterPro"/>
</dbReference>
<dbReference type="Pfam" id="PF16683">
    <property type="entry name" value="TGase_elicitor"/>
    <property type="match status" value="1"/>
</dbReference>
<evidence type="ECO:0008006" key="5">
    <source>
        <dbReference type="Google" id="ProtNLM"/>
    </source>
</evidence>
<sequence length="529" mass="58001">MPVALALVGLHRYQISATSLDYDPVTIANTTDMISSKFPARGGLFAESDCAITVQSNPTLLDLTMISTVAVMYTELLANSSRAPIEALSTLIGKAILTESTPLNANQDVYTTMSVNATKSQCVMDSEAPNKVNTPGTNRSLGEKLGPHRKLEAKTHNDIAKLETHFGVTMERVLAKLPTTGSRSPIPWPGPYWPTSEDSINVKYNRGQPSAAEKYAKAFGLDVNAFMNKVSQTNGIDSMSHRRRCVSDRDCSSLKDNSSCAIRTGKRSGYCIPTWYGICHAWAPAAMLEPEPQCAVTHRGVIFQPTDLKALLTNVYDDALIATVFTGTRFNGGPDSIDTYGRHVNGAHRDLNPAFFHIVVANLLGTLNTTFIVDVTAGVEVWNQPVRGFKVYETTALSLQEAAQTFYGLKRYPWNVAARSIVYMKTRLSWVYETYTDGGLVQSGQVDEYTTGAYYTYLLELDARGIIIGGEWVYESENNHPDFIWFPKAKPPRNTVTSIGLSYAHVTMLLRKSVACVGAKNGTSSSNVR</sequence>
<organism evidence="2 4">
    <name type="scientific">Bremia lactucae</name>
    <name type="common">Lettuce downy mildew</name>
    <dbReference type="NCBI Taxonomy" id="4779"/>
    <lineage>
        <taxon>Eukaryota</taxon>
        <taxon>Sar</taxon>
        <taxon>Stramenopiles</taxon>
        <taxon>Oomycota</taxon>
        <taxon>Peronosporomycetes</taxon>
        <taxon>Peronosporales</taxon>
        <taxon>Peronosporaceae</taxon>
        <taxon>Bremia</taxon>
    </lineage>
</organism>
<keyword evidence="4" id="KW-1185">Reference proteome</keyword>
<feature type="region of interest" description="Disordered" evidence="1">
    <location>
        <begin position="124"/>
        <end position="144"/>
    </location>
</feature>
<dbReference type="GeneID" id="94345875"/>
<dbReference type="Gene3D" id="3.30.40.240">
    <property type="entry name" value="Transglutaminase elicitor, body domain"/>
    <property type="match status" value="1"/>
</dbReference>
<dbReference type="EMBL" id="SHOA02000008">
    <property type="protein sequence ID" value="TDH69905.1"/>
    <property type="molecule type" value="Genomic_DNA"/>
</dbReference>
<dbReference type="KEGG" id="blac:94345875"/>
<evidence type="ECO:0000313" key="3">
    <source>
        <dbReference type="EMBL" id="TDH69905.1"/>
    </source>
</evidence>
<dbReference type="AlphaFoldDB" id="A0A976FNX3"/>
<dbReference type="OrthoDB" id="10249031at2759"/>
<gene>
    <name evidence="3" type="ORF">CCR75_002104</name>
    <name evidence="2" type="ORF">CCR75_006262</name>
</gene>
<dbReference type="Proteomes" id="UP000294530">
    <property type="component" value="Unassembled WGS sequence"/>
</dbReference>
<dbReference type="RefSeq" id="XP_067819404.1">
    <property type="nucleotide sequence ID" value="XM_067960204.1"/>
</dbReference>
<name>A0A976FNX3_BRELC</name>
<evidence type="ECO:0000313" key="2">
    <source>
        <dbReference type="EMBL" id="TDH69904.1"/>
    </source>
</evidence>
<protein>
    <recommendedName>
        <fullName evidence="5">Transglutaminase elicitor</fullName>
    </recommendedName>
</protein>
<evidence type="ECO:0000256" key="1">
    <source>
        <dbReference type="SAM" id="MobiDB-lite"/>
    </source>
</evidence>
<evidence type="ECO:0000313" key="4">
    <source>
        <dbReference type="Proteomes" id="UP000294530"/>
    </source>
</evidence>
<proteinExistence type="predicted"/>
<reference evidence="2" key="2">
    <citation type="submission" date="2021-07" db="EMBL/GenBank/DDBJ databases">
        <authorList>
            <person name="Fletcher K."/>
        </authorList>
    </citation>
    <scope>NUCLEOTIDE SEQUENCE</scope>
    <source>
        <strain evidence="2">SF5</strain>
    </source>
</reference>
<dbReference type="InterPro" id="IPR032048">
    <property type="entry name" value="TGase_elicitor"/>
</dbReference>
<comment type="caution">
    <text evidence="2">The sequence shown here is derived from an EMBL/GenBank/DDBJ whole genome shotgun (WGS) entry which is preliminary data.</text>
</comment>